<feature type="coiled-coil region" evidence="1">
    <location>
        <begin position="131"/>
        <end position="214"/>
    </location>
</feature>
<gene>
    <name evidence="5" type="ORF">CSB45_06145</name>
</gene>
<reference evidence="5 6" key="1">
    <citation type="submission" date="2017-10" db="EMBL/GenBank/DDBJ databases">
        <title>Novel microbial diversity and functional potential in the marine mammal oral microbiome.</title>
        <authorList>
            <person name="Dudek N.K."/>
            <person name="Sun C.L."/>
            <person name="Burstein D."/>
            <person name="Kantor R.S."/>
            <person name="Aliaga Goltsman D.S."/>
            <person name="Bik E.M."/>
            <person name="Thomas B.C."/>
            <person name="Banfield J.F."/>
            <person name="Relman D.A."/>
        </authorList>
    </citation>
    <scope>NUCLEOTIDE SEQUENCE [LARGE SCALE GENOMIC DNA]</scope>
    <source>
        <strain evidence="5">DOLZORAL124_49_17</strain>
    </source>
</reference>
<evidence type="ECO:0000256" key="1">
    <source>
        <dbReference type="SAM" id="Coils"/>
    </source>
</evidence>
<dbReference type="EMBL" id="PDPS01000025">
    <property type="protein sequence ID" value="PID57801.1"/>
    <property type="molecule type" value="Genomic_DNA"/>
</dbReference>
<dbReference type="Gene3D" id="1.20.5.340">
    <property type="match status" value="1"/>
</dbReference>
<evidence type="ECO:0000259" key="4">
    <source>
        <dbReference type="Pfam" id="PF00542"/>
    </source>
</evidence>
<dbReference type="SUPFAM" id="SSF57997">
    <property type="entry name" value="Tropomyosin"/>
    <property type="match status" value="1"/>
</dbReference>
<keyword evidence="1" id="KW-0175">Coiled coil</keyword>
<dbReference type="Pfam" id="PF00542">
    <property type="entry name" value="Ribosomal_L12"/>
    <property type="match status" value="1"/>
</dbReference>
<name>A0A2G6E7R1_9BACT</name>
<sequence length="820" mass="91238">MPQLETLSSPCDLVLMKKLSTHIVLYLIVLILSYSSEVSAREILKITRDHFEFRNAPQASDDTFISTLRVDTPVEWTGKISGKWFEVKAPSGLVGWVHSSGLSNPKTPVPRPQKTIAPSSVVRRPSSSAQVSKLKASVKTLKKTNAQYEAKLKEQDRRLQESSERIGELEEKLSDADQRLNDQEQLCTLHERKADEAEQRVLVLEETIKEKDDALMSAKVETTRLHNELQNIRTEHSALLSPERLLLLLSLFVNALGFIFFLAMRKRPAAGKGAAPMLIREDVKHSDQETEDTDRREEVISGKDEGLELDSQGHALENDDQMKELDVVMTSSHAEGRISEDAGSDEVEIDLGDVLPAASAGVTTVHTGSSDNDNSYAKLDPLPAVPEEREQGLVHEESVEEIISQHTDGESILDDEPLIVGGSLLDEDRLECSEESEHVEELLEDSDETLEEIEKLVQEDPELVEGFGDDAELPEEGLQAVEISGESFEQLPKSETQLIESEEEDEGLFEDLPENFHLEEDGPGEEHVEEKCEDEDEDELVLEIPGIVDEEEYEHGMGGFETVSETDLAEFEAEKLPDDYSWDADDVTADVAEEVPDIDGFQEETHESASINADDPQLEEFTDNLGEAASQSVEVMVAGEVDDEEPYDFSETLEMDLEAFKVEETVPVDDQDHAISKALHDDREEINIEKDDLDIFSELEKLPESDAEDVSAALLDQDAPSFLEPSPFLIEPEHEPEEPSVPVERDAREQGYAIELQDAGHNKEHVIHVLSKVNGLLAGPEELVESVPCIIAKGAGKSDAENFRVIMEKLGAKIRLFPES</sequence>
<evidence type="ECO:0000313" key="5">
    <source>
        <dbReference type="EMBL" id="PID57801.1"/>
    </source>
</evidence>
<feature type="region of interest" description="Disordered" evidence="2">
    <location>
        <begin position="515"/>
        <end position="538"/>
    </location>
</feature>
<feature type="domain" description="Large ribosomal subunit protein bL12 C-terminal" evidence="4">
    <location>
        <begin position="753"/>
        <end position="816"/>
    </location>
</feature>
<keyword evidence="3" id="KW-0472">Membrane</keyword>
<dbReference type="InterPro" id="IPR014719">
    <property type="entry name" value="Ribosomal_bL12_C/ClpS-like"/>
</dbReference>
<dbReference type="GO" id="GO:0003735">
    <property type="term" value="F:structural constituent of ribosome"/>
    <property type="evidence" value="ECO:0007669"/>
    <property type="project" value="InterPro"/>
</dbReference>
<evidence type="ECO:0000256" key="2">
    <source>
        <dbReference type="SAM" id="MobiDB-lite"/>
    </source>
</evidence>
<dbReference type="SUPFAM" id="SSF54736">
    <property type="entry name" value="ClpS-like"/>
    <property type="match status" value="1"/>
</dbReference>
<feature type="compositionally biased region" description="Basic and acidic residues" evidence="2">
    <location>
        <begin position="515"/>
        <end position="530"/>
    </location>
</feature>
<evidence type="ECO:0000313" key="6">
    <source>
        <dbReference type="Proteomes" id="UP000229740"/>
    </source>
</evidence>
<evidence type="ECO:0000256" key="3">
    <source>
        <dbReference type="SAM" id="Phobius"/>
    </source>
</evidence>
<dbReference type="Gene3D" id="3.30.1390.10">
    <property type="match status" value="1"/>
</dbReference>
<dbReference type="AlphaFoldDB" id="A0A2G6E7R1"/>
<dbReference type="Gene3D" id="2.30.30.40">
    <property type="entry name" value="SH3 Domains"/>
    <property type="match status" value="1"/>
</dbReference>
<feature type="transmembrane region" description="Helical" evidence="3">
    <location>
        <begin position="245"/>
        <end position="264"/>
    </location>
</feature>
<feature type="transmembrane region" description="Helical" evidence="3">
    <location>
        <begin position="23"/>
        <end position="44"/>
    </location>
</feature>
<keyword evidence="3" id="KW-0812">Transmembrane</keyword>
<dbReference type="Proteomes" id="UP000229740">
    <property type="component" value="Unassembled WGS sequence"/>
</dbReference>
<accession>A0A2G6E7R1</accession>
<proteinExistence type="predicted"/>
<comment type="caution">
    <text evidence="5">The sequence shown here is derived from an EMBL/GenBank/DDBJ whole genome shotgun (WGS) entry which is preliminary data.</text>
</comment>
<dbReference type="InterPro" id="IPR013823">
    <property type="entry name" value="Ribosomal_bL12_C"/>
</dbReference>
<keyword evidence="3" id="KW-1133">Transmembrane helix</keyword>
<protein>
    <recommendedName>
        <fullName evidence="4">Large ribosomal subunit protein bL12 C-terminal domain-containing protein</fullName>
    </recommendedName>
</protein>
<organism evidence="5 6">
    <name type="scientific">candidate division KSB3 bacterium</name>
    <dbReference type="NCBI Taxonomy" id="2044937"/>
    <lineage>
        <taxon>Bacteria</taxon>
        <taxon>candidate division KSB3</taxon>
    </lineage>
</organism>
<dbReference type="GO" id="GO:0006412">
    <property type="term" value="P:translation"/>
    <property type="evidence" value="ECO:0007669"/>
    <property type="project" value="InterPro"/>
</dbReference>